<dbReference type="PROSITE" id="PS50045">
    <property type="entry name" value="SIGMA54_INTERACT_4"/>
    <property type="match status" value="1"/>
</dbReference>
<sequence>MQSMMTIDYKIFIVDDEETIREGITLALSDRYTLTGFADAESAIKGVTADAPDLILLDIGLPGMDGVEALGRIKEIHPDVLVIMITAYEDINSVITCMKKGAYDYIIKPIHMEGLENTIENALETIRLRKEVRALQERQLTENMPCFIGESNAIHDIMEFITMVAKSPDTPVLILGETGTGKELIASTIHYRSPNFKGPFVTVNCAAIHKELIESELFGYEKGAFSGASTTGKTGLIEAAEGGTLFLDEVGDMGLDTQAKLLRFLEEGEFYKVGSTVKRKVKTRIVSATNRDLDKMITEETFRKDLFFRLGVIKINVPSLNERREDTLILARNFMHTFAEKFGKTITGMTEEAEDRLLIYSWSGNVRELKNMMERGVLTARGEKLTVEDLGLEDVRRGEIMESGPTGFAPLPPTGIDIQEVRTAMETFYFKEALKMAKGNESKAARLLNLNHHTFRYQRKKILPDD</sequence>
<dbReference type="CDD" id="cd00009">
    <property type="entry name" value="AAA"/>
    <property type="match status" value="1"/>
</dbReference>
<proteinExistence type="predicted"/>
<dbReference type="SMART" id="SM00382">
    <property type="entry name" value="AAA"/>
    <property type="match status" value="1"/>
</dbReference>
<dbReference type="PANTHER" id="PTHR32071">
    <property type="entry name" value="TRANSCRIPTIONAL REGULATORY PROTEIN"/>
    <property type="match status" value="1"/>
</dbReference>
<organism evidence="13 14">
    <name type="scientific">Desulfoluna butyratoxydans</name>
    <dbReference type="NCBI Taxonomy" id="231438"/>
    <lineage>
        <taxon>Bacteria</taxon>
        <taxon>Pseudomonadati</taxon>
        <taxon>Thermodesulfobacteriota</taxon>
        <taxon>Desulfobacteria</taxon>
        <taxon>Desulfobacterales</taxon>
        <taxon>Desulfolunaceae</taxon>
        <taxon>Desulfoluna</taxon>
    </lineage>
</organism>
<evidence type="ECO:0000313" key="14">
    <source>
        <dbReference type="Proteomes" id="UP000507962"/>
    </source>
</evidence>
<name>A0A4U8YIV8_9BACT</name>
<evidence type="ECO:0000256" key="8">
    <source>
        <dbReference type="ARBA" id="ARBA00029881"/>
    </source>
</evidence>
<dbReference type="InterPro" id="IPR027417">
    <property type="entry name" value="P-loop_NTPase"/>
</dbReference>
<protein>
    <recommendedName>
        <fullName evidence="1">DNA-binding transcriptional regulator NtrC</fullName>
    </recommendedName>
    <alternativeName>
        <fullName evidence="8">Nitrogen regulation protein NR(I)</fullName>
    </alternativeName>
    <alternativeName>
        <fullName evidence="9">Nitrogen regulator I</fullName>
    </alternativeName>
</protein>
<keyword evidence="10" id="KW-0597">Phosphoprotein</keyword>
<evidence type="ECO:0000256" key="3">
    <source>
        <dbReference type="ARBA" id="ARBA00022840"/>
    </source>
</evidence>
<dbReference type="GO" id="GO:0006355">
    <property type="term" value="P:regulation of DNA-templated transcription"/>
    <property type="evidence" value="ECO:0007669"/>
    <property type="project" value="InterPro"/>
</dbReference>
<evidence type="ECO:0000313" key="13">
    <source>
        <dbReference type="EMBL" id="VFQ43204.1"/>
    </source>
</evidence>
<dbReference type="GO" id="GO:0003677">
    <property type="term" value="F:DNA binding"/>
    <property type="evidence" value="ECO:0007669"/>
    <property type="project" value="UniProtKB-KW"/>
</dbReference>
<dbReference type="PROSITE" id="PS50110">
    <property type="entry name" value="RESPONSE_REGULATORY"/>
    <property type="match status" value="1"/>
</dbReference>
<dbReference type="InterPro" id="IPR011006">
    <property type="entry name" value="CheY-like_superfamily"/>
</dbReference>
<evidence type="ECO:0000256" key="9">
    <source>
        <dbReference type="ARBA" id="ARBA00031910"/>
    </source>
</evidence>
<keyword evidence="6" id="KW-0010">Activator</keyword>
<dbReference type="GO" id="GO:0005524">
    <property type="term" value="F:ATP binding"/>
    <property type="evidence" value="ECO:0007669"/>
    <property type="project" value="UniProtKB-KW"/>
</dbReference>
<dbReference type="PROSITE" id="PS00676">
    <property type="entry name" value="SIGMA54_INTERACT_2"/>
    <property type="match status" value="1"/>
</dbReference>
<dbReference type="SUPFAM" id="SSF52172">
    <property type="entry name" value="CheY-like"/>
    <property type="match status" value="1"/>
</dbReference>
<evidence type="ECO:0000259" key="12">
    <source>
        <dbReference type="PROSITE" id="PS50110"/>
    </source>
</evidence>
<evidence type="ECO:0000256" key="4">
    <source>
        <dbReference type="ARBA" id="ARBA00023012"/>
    </source>
</evidence>
<dbReference type="Pfam" id="PF25601">
    <property type="entry name" value="AAA_lid_14"/>
    <property type="match status" value="1"/>
</dbReference>
<dbReference type="SMART" id="SM00448">
    <property type="entry name" value="REC"/>
    <property type="match status" value="1"/>
</dbReference>
<dbReference type="InterPro" id="IPR025662">
    <property type="entry name" value="Sigma_54_int_dom_ATP-bd_1"/>
</dbReference>
<dbReference type="InterPro" id="IPR003593">
    <property type="entry name" value="AAA+_ATPase"/>
</dbReference>
<dbReference type="PANTHER" id="PTHR32071:SF95">
    <property type="entry name" value="DNA-BINDING TRANSCRIPTIONAL REGULATOR NTRC"/>
    <property type="match status" value="1"/>
</dbReference>
<evidence type="ECO:0000256" key="5">
    <source>
        <dbReference type="ARBA" id="ARBA00023125"/>
    </source>
</evidence>
<dbReference type="Pfam" id="PF00072">
    <property type="entry name" value="Response_reg"/>
    <property type="match status" value="1"/>
</dbReference>
<dbReference type="AlphaFoldDB" id="A0A4U8YIV8"/>
<dbReference type="GO" id="GO:0000160">
    <property type="term" value="P:phosphorelay signal transduction system"/>
    <property type="evidence" value="ECO:0007669"/>
    <property type="project" value="UniProtKB-KW"/>
</dbReference>
<keyword evidence="7" id="KW-0535">Nitrogen fixation</keyword>
<dbReference type="InterPro" id="IPR002078">
    <property type="entry name" value="Sigma_54_int"/>
</dbReference>
<evidence type="ECO:0000259" key="11">
    <source>
        <dbReference type="PROSITE" id="PS50045"/>
    </source>
</evidence>
<dbReference type="Gene3D" id="3.40.50.300">
    <property type="entry name" value="P-loop containing nucleotide triphosphate hydrolases"/>
    <property type="match status" value="1"/>
</dbReference>
<evidence type="ECO:0000256" key="7">
    <source>
        <dbReference type="ARBA" id="ARBA00023231"/>
    </source>
</evidence>
<dbReference type="Gene3D" id="3.40.50.2300">
    <property type="match status" value="1"/>
</dbReference>
<keyword evidence="5" id="KW-0238">DNA-binding</keyword>
<feature type="domain" description="Response regulatory" evidence="12">
    <location>
        <begin position="10"/>
        <end position="123"/>
    </location>
</feature>
<keyword evidence="4" id="KW-0902">Two-component regulatory system</keyword>
<dbReference type="InterPro" id="IPR058031">
    <property type="entry name" value="AAA_lid_NorR"/>
</dbReference>
<evidence type="ECO:0000256" key="10">
    <source>
        <dbReference type="PROSITE-ProRule" id="PRU00169"/>
    </source>
</evidence>
<dbReference type="InterPro" id="IPR025943">
    <property type="entry name" value="Sigma_54_int_dom_ATP-bd_2"/>
</dbReference>
<evidence type="ECO:0000256" key="1">
    <source>
        <dbReference type="ARBA" id="ARBA00019059"/>
    </source>
</evidence>
<dbReference type="FunFam" id="3.40.50.300:FF:000006">
    <property type="entry name" value="DNA-binding transcriptional regulator NtrC"/>
    <property type="match status" value="1"/>
</dbReference>
<keyword evidence="2" id="KW-0547">Nucleotide-binding</keyword>
<evidence type="ECO:0000256" key="2">
    <source>
        <dbReference type="ARBA" id="ARBA00022741"/>
    </source>
</evidence>
<dbReference type="Proteomes" id="UP000507962">
    <property type="component" value="Unassembled WGS sequence"/>
</dbReference>
<feature type="domain" description="Sigma-54 factor interaction" evidence="11">
    <location>
        <begin position="147"/>
        <end position="378"/>
    </location>
</feature>
<dbReference type="SUPFAM" id="SSF46689">
    <property type="entry name" value="Homeodomain-like"/>
    <property type="match status" value="1"/>
</dbReference>
<gene>
    <name evidence="13" type="ORF">MSL71_8320</name>
</gene>
<dbReference type="Gene3D" id="1.10.10.60">
    <property type="entry name" value="Homeodomain-like"/>
    <property type="match status" value="1"/>
</dbReference>
<evidence type="ECO:0000256" key="6">
    <source>
        <dbReference type="ARBA" id="ARBA00023159"/>
    </source>
</evidence>
<keyword evidence="3" id="KW-0067">ATP-binding</keyword>
<dbReference type="EMBL" id="CAADHO010000001">
    <property type="protein sequence ID" value="VFQ43204.1"/>
    <property type="molecule type" value="Genomic_DNA"/>
</dbReference>
<dbReference type="PROSITE" id="PS00675">
    <property type="entry name" value="SIGMA54_INTERACT_1"/>
    <property type="match status" value="1"/>
</dbReference>
<dbReference type="Gene3D" id="1.10.8.60">
    <property type="match status" value="1"/>
</dbReference>
<dbReference type="InterPro" id="IPR001789">
    <property type="entry name" value="Sig_transdc_resp-reg_receiver"/>
</dbReference>
<reference evidence="13 14" key="1">
    <citation type="submission" date="2019-03" db="EMBL/GenBank/DDBJ databases">
        <authorList>
            <person name="Nijsse B."/>
        </authorList>
    </citation>
    <scope>NUCLEOTIDE SEQUENCE [LARGE SCALE GENOMIC DNA]</scope>
    <source>
        <strain evidence="13">Desulfoluna butyratoxydans MSL71</strain>
    </source>
</reference>
<keyword evidence="14" id="KW-1185">Reference proteome</keyword>
<dbReference type="InterPro" id="IPR009057">
    <property type="entry name" value="Homeodomain-like_sf"/>
</dbReference>
<dbReference type="Pfam" id="PF00158">
    <property type="entry name" value="Sigma54_activat"/>
    <property type="match status" value="1"/>
</dbReference>
<dbReference type="SUPFAM" id="SSF52540">
    <property type="entry name" value="P-loop containing nucleoside triphosphate hydrolases"/>
    <property type="match status" value="1"/>
</dbReference>
<feature type="modified residue" description="4-aspartylphosphate" evidence="10">
    <location>
        <position position="58"/>
    </location>
</feature>
<accession>A0A4U8YIV8</accession>